<dbReference type="EMBL" id="JAIWYP010000003">
    <property type="protein sequence ID" value="KAH3845226.1"/>
    <property type="molecule type" value="Genomic_DNA"/>
</dbReference>
<sequence length="50" mass="5559">MHMLDVHSSCLTQYDVFRAEKEVAPSGPQEAVHTLDKSLFSLVKEIEGGK</sequence>
<name>A0A9D4KST3_DREPO</name>
<keyword evidence="2" id="KW-1185">Reference proteome</keyword>
<reference evidence="1" key="2">
    <citation type="submission" date="2020-11" db="EMBL/GenBank/DDBJ databases">
        <authorList>
            <person name="McCartney M.A."/>
            <person name="Auch B."/>
            <person name="Kono T."/>
            <person name="Mallez S."/>
            <person name="Becker A."/>
            <person name="Gohl D.M."/>
            <person name="Silverstein K.A.T."/>
            <person name="Koren S."/>
            <person name="Bechman K.B."/>
            <person name="Herman A."/>
            <person name="Abrahante J.E."/>
            <person name="Garbe J."/>
        </authorList>
    </citation>
    <scope>NUCLEOTIDE SEQUENCE</scope>
    <source>
        <strain evidence="1">Duluth1</strain>
        <tissue evidence="1">Whole animal</tissue>
    </source>
</reference>
<reference evidence="1" key="1">
    <citation type="journal article" date="2019" name="bioRxiv">
        <title>The Genome of the Zebra Mussel, Dreissena polymorpha: A Resource for Invasive Species Research.</title>
        <authorList>
            <person name="McCartney M.A."/>
            <person name="Auch B."/>
            <person name="Kono T."/>
            <person name="Mallez S."/>
            <person name="Zhang Y."/>
            <person name="Obille A."/>
            <person name="Becker A."/>
            <person name="Abrahante J.E."/>
            <person name="Garbe J."/>
            <person name="Badalamenti J.P."/>
            <person name="Herman A."/>
            <person name="Mangelson H."/>
            <person name="Liachko I."/>
            <person name="Sullivan S."/>
            <person name="Sone E.D."/>
            <person name="Koren S."/>
            <person name="Silverstein K.A.T."/>
            <person name="Beckman K.B."/>
            <person name="Gohl D.M."/>
        </authorList>
    </citation>
    <scope>NUCLEOTIDE SEQUENCE</scope>
    <source>
        <strain evidence="1">Duluth1</strain>
        <tissue evidence="1">Whole animal</tissue>
    </source>
</reference>
<gene>
    <name evidence="1" type="ORF">DPMN_087501</name>
</gene>
<proteinExistence type="predicted"/>
<accession>A0A9D4KST3</accession>
<evidence type="ECO:0000313" key="2">
    <source>
        <dbReference type="Proteomes" id="UP000828390"/>
    </source>
</evidence>
<evidence type="ECO:0000313" key="1">
    <source>
        <dbReference type="EMBL" id="KAH3845226.1"/>
    </source>
</evidence>
<comment type="caution">
    <text evidence="1">The sequence shown here is derived from an EMBL/GenBank/DDBJ whole genome shotgun (WGS) entry which is preliminary data.</text>
</comment>
<dbReference type="AlphaFoldDB" id="A0A9D4KST3"/>
<organism evidence="1 2">
    <name type="scientific">Dreissena polymorpha</name>
    <name type="common">Zebra mussel</name>
    <name type="synonym">Mytilus polymorpha</name>
    <dbReference type="NCBI Taxonomy" id="45954"/>
    <lineage>
        <taxon>Eukaryota</taxon>
        <taxon>Metazoa</taxon>
        <taxon>Spiralia</taxon>
        <taxon>Lophotrochozoa</taxon>
        <taxon>Mollusca</taxon>
        <taxon>Bivalvia</taxon>
        <taxon>Autobranchia</taxon>
        <taxon>Heteroconchia</taxon>
        <taxon>Euheterodonta</taxon>
        <taxon>Imparidentia</taxon>
        <taxon>Neoheterodontei</taxon>
        <taxon>Myida</taxon>
        <taxon>Dreissenoidea</taxon>
        <taxon>Dreissenidae</taxon>
        <taxon>Dreissena</taxon>
    </lineage>
</organism>
<protein>
    <submittedName>
        <fullName evidence="1">Uncharacterized protein</fullName>
    </submittedName>
</protein>
<dbReference type="Proteomes" id="UP000828390">
    <property type="component" value="Unassembled WGS sequence"/>
</dbReference>